<dbReference type="PANTHER" id="PTHR12832">
    <property type="entry name" value="TESTIS-SPECIFIC PROTEIN PBS13 T-COMPLEX 11"/>
    <property type="match status" value="1"/>
</dbReference>
<dbReference type="GO" id="GO:0007165">
    <property type="term" value="P:signal transduction"/>
    <property type="evidence" value="ECO:0007669"/>
    <property type="project" value="TreeGrafter"/>
</dbReference>
<dbReference type="STRING" id="3469.A0A4Y7KNG6"/>
<dbReference type="Gramene" id="RZC73435">
    <property type="protein sequence ID" value="RZC73435"/>
    <property type="gene ID" value="C5167_048914"/>
</dbReference>
<dbReference type="InterPro" id="IPR008862">
    <property type="entry name" value="Tcp11"/>
</dbReference>
<evidence type="ECO:0008006" key="6">
    <source>
        <dbReference type="Google" id="ProtNLM"/>
    </source>
</evidence>
<feature type="coiled-coil region" evidence="2">
    <location>
        <begin position="102"/>
        <end position="140"/>
    </location>
</feature>
<reference evidence="4 5" key="1">
    <citation type="journal article" date="2018" name="Science">
        <title>The opium poppy genome and morphinan production.</title>
        <authorList>
            <person name="Guo L."/>
            <person name="Winzer T."/>
            <person name="Yang X."/>
            <person name="Li Y."/>
            <person name="Ning Z."/>
            <person name="He Z."/>
            <person name="Teodor R."/>
            <person name="Lu Y."/>
            <person name="Bowser T.A."/>
            <person name="Graham I.A."/>
            <person name="Ye K."/>
        </authorList>
    </citation>
    <scope>NUCLEOTIDE SEQUENCE [LARGE SCALE GENOMIC DNA]</scope>
    <source>
        <strain evidence="5">cv. HN1</strain>
        <tissue evidence="4">Leaves</tissue>
    </source>
</reference>
<dbReference type="Proteomes" id="UP000316621">
    <property type="component" value="Chromosome 8"/>
</dbReference>
<accession>A0A4Y7KNG6</accession>
<keyword evidence="5" id="KW-1185">Reference proteome</keyword>
<evidence type="ECO:0000313" key="4">
    <source>
        <dbReference type="EMBL" id="RZC73435.1"/>
    </source>
</evidence>
<protein>
    <recommendedName>
        <fullName evidence="6">T-complex protein 11</fullName>
    </recommendedName>
</protein>
<feature type="region of interest" description="Disordered" evidence="3">
    <location>
        <begin position="73"/>
        <end position="99"/>
    </location>
</feature>
<name>A0A4Y7KNG6_PAPSO</name>
<evidence type="ECO:0000256" key="3">
    <source>
        <dbReference type="SAM" id="MobiDB-lite"/>
    </source>
</evidence>
<dbReference type="PANTHER" id="PTHR12832:SF11">
    <property type="entry name" value="LD23868P"/>
    <property type="match status" value="1"/>
</dbReference>
<dbReference type="OMA" id="NINASHG"/>
<feature type="region of interest" description="Disordered" evidence="3">
    <location>
        <begin position="400"/>
        <end position="428"/>
    </location>
</feature>
<evidence type="ECO:0000256" key="2">
    <source>
        <dbReference type="SAM" id="Coils"/>
    </source>
</evidence>
<keyword evidence="2" id="KW-0175">Coiled coil</keyword>
<sequence length="1226" mass="137083">MAAGVELKESTTGDDNRVNGIVLDFPTNLSCDSSSSPVKIPRRVKQRLMESKSPSVTTFEDIQAKLKEADHRRQQFHEWLSSKARPKPRSPSWSSSQDDDLAQKLEAKLIAAEQKRLSILAKARKRLAKLDERRQAAKTGAELRYEKEREKLGTKVESRVQQAEENRMLLLKARRQRRAAVKERRDQSLLQRMVQESKYKECVRASICQKRAAAEKKRLGLLEAEKRRTHARLMQVKRVAKFVNHQREIERRRIKDQLEDRLQRAKSQRAEYLRQRGSLHTSVRVNWYEMHKQGDFLSRKLAREVTKRGGPGGVPSLVLDTELKRTTHTLAKGYDALQIKGKSVKSMPFEQLAVLIESSTTIQTVKALLDRFETRFTLTHSNASLSGPSKLDNIDHLLKRLTSPKRKGRPSSSRKGGPRNKGSSAEATEIPAKVSRYPVRVVLCAYMILGHPDAVFSGHGEREFLLAESAAKFVQELEMLIKVVLDGRTKSGSVLPKQTFRSQLEAFDAAWCSYLYRFVVWKVKDARSLEEDLVRAACHLELSMMQKCKLTPEQENVGLSHDKKAIQNQVTEDQRLLREKVQHLSGDAGIKRMESALSDTRSRFFEAKENGSPMDTPVAHILSPSLPGSSAALTLHSGSDEVEVSQGSLGASQKPSRVVRSLFKDTSSSPSADAVLSTTFKNRDSRLESSSDEKLARENEMLVNEIVHENRHAFADSIDISNGDQNGFQCMNMFLTVNAVFSFEQSKVREAMENAFWDGIAESMKQDDPDYGRIIELMKEVRDGLCEMAPQSWKQEIFEAIDLDILTQVLMSGTHDMEYLGKMLQFALVALQKLSAAATEDKMKETHKNLLKDLGVASSGSFIDSMIKGLRFVLQEIQALKREISKARIKIMEPIIKGPGGLEYLKKAFGGRYGSPSNVSTSLPLTVRWLSSVRGSAEEEWEEHKDSLAALMASQSSTSQGLPPSTALKTGGKVPTSSNKFEPTFYPQVSTTGDIFLAKLYLPLELTSGGQPECKGEKIDVLVRLGLLKLVSKIEGINNENLPETLKLNFSRLRSIQSQLQKIIVISTSMLVLRQSLLSKSSYINPSSMEYIVTNSVKAVTELLDSVEDVGIIEIVEKFYEFMEGSEDAEKLQASKEVMANMLLKSLRAGDPVFERVSLAVYVAVRSAVLGGTVAHGRNLAETVLRRVGAAVLVDRVIEIAEVLIIVAKVSGSVHGEWYLQVVNNV</sequence>
<dbReference type="AlphaFoldDB" id="A0A4Y7KNG6"/>
<proteinExistence type="inferred from homology"/>
<dbReference type="EMBL" id="CM010722">
    <property type="protein sequence ID" value="RZC73435.1"/>
    <property type="molecule type" value="Genomic_DNA"/>
</dbReference>
<gene>
    <name evidence="4" type="ORF">C5167_048914</name>
</gene>
<comment type="similarity">
    <text evidence="1">Belongs to the TCP11 family.</text>
</comment>
<organism evidence="4 5">
    <name type="scientific">Papaver somniferum</name>
    <name type="common">Opium poppy</name>
    <dbReference type="NCBI Taxonomy" id="3469"/>
    <lineage>
        <taxon>Eukaryota</taxon>
        <taxon>Viridiplantae</taxon>
        <taxon>Streptophyta</taxon>
        <taxon>Embryophyta</taxon>
        <taxon>Tracheophyta</taxon>
        <taxon>Spermatophyta</taxon>
        <taxon>Magnoliopsida</taxon>
        <taxon>Ranunculales</taxon>
        <taxon>Papaveraceae</taxon>
        <taxon>Papaveroideae</taxon>
        <taxon>Papaver</taxon>
    </lineage>
</organism>
<dbReference type="Pfam" id="PF05794">
    <property type="entry name" value="Tcp11"/>
    <property type="match status" value="1"/>
</dbReference>
<evidence type="ECO:0000256" key="1">
    <source>
        <dbReference type="ARBA" id="ARBA00010954"/>
    </source>
</evidence>
<evidence type="ECO:0000313" key="5">
    <source>
        <dbReference type="Proteomes" id="UP000316621"/>
    </source>
</evidence>